<name>A0A9D4TN52_CHLVU</name>
<comment type="caution">
    <text evidence="4">The sequence shown here is derived from an EMBL/GenBank/DDBJ whole genome shotgun (WGS) entry which is preliminary data.</text>
</comment>
<dbReference type="AlphaFoldDB" id="A0A9D4TN52"/>
<dbReference type="OrthoDB" id="526861at2759"/>
<dbReference type="PANTHER" id="PTHR31906">
    <property type="entry name" value="PLASTID-LIPID-ASSOCIATED PROTEIN 4, CHLOROPLASTIC-RELATED"/>
    <property type="match status" value="1"/>
</dbReference>
<comment type="subcellular location">
    <subcellularLocation>
        <location evidence="1">Plastid</location>
    </subcellularLocation>
</comment>
<dbReference type="InterPro" id="IPR006843">
    <property type="entry name" value="PAP/fibrillin_dom"/>
</dbReference>
<reference evidence="4" key="1">
    <citation type="journal article" date="2019" name="Plant J.">
        <title>Chlorella vulgaris genome assembly and annotation reveals the molecular basis for metabolic acclimation to high light conditions.</title>
        <authorList>
            <person name="Cecchin M."/>
            <person name="Marcolungo L."/>
            <person name="Rossato M."/>
            <person name="Girolomoni L."/>
            <person name="Cosentino E."/>
            <person name="Cuine S."/>
            <person name="Li-Beisson Y."/>
            <person name="Delledonne M."/>
            <person name="Ballottari M."/>
        </authorList>
    </citation>
    <scope>NUCLEOTIDE SEQUENCE</scope>
    <source>
        <strain evidence="4">211/11P</strain>
    </source>
</reference>
<evidence type="ECO:0000256" key="1">
    <source>
        <dbReference type="ARBA" id="ARBA00004474"/>
    </source>
</evidence>
<dbReference type="EMBL" id="SIDB01000008">
    <property type="protein sequence ID" value="KAI3429815.1"/>
    <property type="molecule type" value="Genomic_DNA"/>
</dbReference>
<dbReference type="Pfam" id="PF04755">
    <property type="entry name" value="PAP_fibrillin"/>
    <property type="match status" value="1"/>
</dbReference>
<reference evidence="4" key="2">
    <citation type="submission" date="2020-11" db="EMBL/GenBank/DDBJ databases">
        <authorList>
            <person name="Cecchin M."/>
            <person name="Marcolungo L."/>
            <person name="Rossato M."/>
            <person name="Girolomoni L."/>
            <person name="Cosentino E."/>
            <person name="Cuine S."/>
            <person name="Li-Beisson Y."/>
            <person name="Delledonne M."/>
            <person name="Ballottari M."/>
        </authorList>
    </citation>
    <scope>NUCLEOTIDE SEQUENCE</scope>
    <source>
        <strain evidence="4">211/11P</strain>
        <tissue evidence="4">Whole cell</tissue>
    </source>
</reference>
<evidence type="ECO:0000313" key="5">
    <source>
        <dbReference type="Proteomes" id="UP001055712"/>
    </source>
</evidence>
<keyword evidence="5" id="KW-1185">Reference proteome</keyword>
<dbReference type="Proteomes" id="UP001055712">
    <property type="component" value="Unassembled WGS sequence"/>
</dbReference>
<evidence type="ECO:0000313" key="4">
    <source>
        <dbReference type="EMBL" id="KAI3429815.1"/>
    </source>
</evidence>
<evidence type="ECO:0000256" key="2">
    <source>
        <dbReference type="ARBA" id="ARBA00022640"/>
    </source>
</evidence>
<dbReference type="GO" id="GO:0009536">
    <property type="term" value="C:plastid"/>
    <property type="evidence" value="ECO:0007669"/>
    <property type="project" value="UniProtKB-SubCell"/>
</dbReference>
<keyword evidence="2" id="KW-0934">Plastid</keyword>
<accession>A0A9D4TN52</accession>
<proteinExistence type="predicted"/>
<evidence type="ECO:0000259" key="3">
    <source>
        <dbReference type="Pfam" id="PF04755"/>
    </source>
</evidence>
<organism evidence="4 5">
    <name type="scientific">Chlorella vulgaris</name>
    <name type="common">Green alga</name>
    <dbReference type="NCBI Taxonomy" id="3077"/>
    <lineage>
        <taxon>Eukaryota</taxon>
        <taxon>Viridiplantae</taxon>
        <taxon>Chlorophyta</taxon>
        <taxon>core chlorophytes</taxon>
        <taxon>Trebouxiophyceae</taxon>
        <taxon>Chlorellales</taxon>
        <taxon>Chlorellaceae</taxon>
        <taxon>Chlorella clade</taxon>
        <taxon>Chlorella</taxon>
    </lineage>
</organism>
<protein>
    <recommendedName>
        <fullName evidence="3">Plastid lipid-associated protein/fibrillin conserved domain-containing protein</fullName>
    </recommendedName>
</protein>
<sequence>MSAAVACSLTCWTPAARPKRAARLQNHRLLAASSSANVNSDIAERALLTAVDSLGYPAAIFPGNEPARSGIDSSIAQLEAATPTPSPLQPPSGRLLADWKLVYASDGTYVTRTAAAQALVAVSKLPGVGVADIQQSLSESTASSQLQTSNSAYFGLGPLGDWEVCINGVWDVQDGTLARVSFTGFTLQLRGLLGIIKLPRMAKVTVPIQNSRTADFYTTYLSDEVRIARGKSRNMFVFQKLPASAPR</sequence>
<feature type="domain" description="Plastid lipid-associated protein/fibrillin conserved" evidence="3">
    <location>
        <begin position="67"/>
        <end position="238"/>
    </location>
</feature>
<gene>
    <name evidence="4" type="ORF">D9Q98_010128</name>
</gene>
<dbReference type="InterPro" id="IPR039633">
    <property type="entry name" value="PAP"/>
</dbReference>